<dbReference type="InterPro" id="IPR027417">
    <property type="entry name" value="P-loop_NTPase"/>
</dbReference>
<reference evidence="4 5" key="1">
    <citation type="journal article" date="2020" name="G3 (Bethesda)">
        <title>Improved Reference Genome for Cyclotella cryptica CCMP332, a Model for Cell Wall Morphogenesis, Salinity Adaptation, and Lipid Production in Diatoms (Bacillariophyta).</title>
        <authorList>
            <person name="Roberts W.R."/>
            <person name="Downey K.M."/>
            <person name="Ruck E.C."/>
            <person name="Traller J.C."/>
            <person name="Alverson A.J."/>
        </authorList>
    </citation>
    <scope>NUCLEOTIDE SEQUENCE [LARGE SCALE GENOMIC DNA]</scope>
    <source>
        <strain evidence="4 5">CCMP332</strain>
    </source>
</reference>
<protein>
    <recommendedName>
        <fullName evidence="3">Orc1-like AAA ATPase domain-containing protein</fullName>
    </recommendedName>
</protein>
<comment type="caution">
    <text evidence="4">The sequence shown here is derived from an EMBL/GenBank/DDBJ whole genome shotgun (WGS) entry which is preliminary data.</text>
</comment>
<evidence type="ECO:0000313" key="4">
    <source>
        <dbReference type="EMBL" id="KAL3795134.1"/>
    </source>
</evidence>
<proteinExistence type="predicted"/>
<sequence>MNNSDFDLLHPQLNNYSLATAIGEENRPNKALPVRSIPLRRWIREEGRNSYHHDPLDFSKDGKASLIRKVTVAYAVAKVLQHVSECRYSIDQILRLLLIDNFAVRVYEGKLSDLGWEVEGVYVISPELAVQIRSNWQSSISFFDGTADDLTGRNVQTTITSNTTDSHPHHARPDAEVGDCDERMICYYLGRFLHSFFCGVDPQRIAVEEHGRMENDDDLCDPNVSEPSMKKNFFLSPSKNSAHTTGHSLQKDGDRKPRTKETSSNYQQMERLDFSQMFPSHSFSYVSLTGSDRSKIQNTDESFHANFYPLLEAGYPPALSQVVINLLECGSDLFRSDDFYQSLEDVTNDLHILLEDPGRFLFDQFKAPSRDQALVVDKEKLYDRAKETALLTDAFCRVALSGNSEAVCVSGFSGCGKTRLVQSVFESVDASGGYLVVQKFDETPTQSPLSVVLSALNDLCGMIVEKKNQDELRELYENITNSTNLALLSRVLPNIVRMNSSDTAVHPVNQSVSSGMNFHMLVFAVMRLMRIISSRSRPVMIFLDDLQWADTASLDLVHAILSDVKGSNCVFFVGSYRDQDVKQGHFVDEFMHSLSAYEVRCTELHLDGLTEDALNQMLSDALCVTPRLCKSLSSIVYYKTRGSPFFTFEFLNSLIDRGIVIYSLRERRWIWDVDQIHAEDITDNVLQMISDKMAILDDKDKKALEVAACFGIKINESFARDLSRTPMYTDLQSSLDKAVENGFMERDDSNYRFVHDKVREAAYLSIDSKDEYHFNLGMALYSIFADKNDDNGIATRTLLAHINHGIPSLLTCKETRSYLAQLNYKESLKSFGSSDFTSAYQYIKAAISLSPEDSWSNHHDQRIKFLFQFANAAFPCGRIQEAKDSLNEIIENGRGIHDTFPSYILLAKILFSACNDLSQAFAACRMSLQMLGEDVPDVEGAKNNLTSQVAKAKTLLKDSELLHSILVQTDDWRILAIMQAYDQLVTITYTSHPNVMPHYAGRWVQFTVVNRVSCRYTSKCIVTLGAILCRDLSQDARIAYRSAKKALASLDYSHLDVAASVFLTFYGLIGGLFEPIQACIDMLRRGYEMAMQAGNLSVAAFLQLFVLSRSIRIGANLSNLQKEIDIELKMATHRSQTFMTMRLRFYRETVLALIGEESSGHSALLSDEYLSSNPSLVEALCLNEALCSAYLGNPERIHHLSKRYLESLQQKRYSITQRSVYIIFYFGLSTAATYRNNGDPHQLRKLDYAISIVAKAAKFSEWNFKNKASLLKAELASLEEDNDEADEQYDFAIAAARSSKFINEEGLACELAGLHCKKHGKVAKAFNLFSEAERCYQAWGSTVKAHQMTNEINSLTT</sequence>
<keyword evidence="5" id="KW-1185">Reference proteome</keyword>
<evidence type="ECO:0000256" key="1">
    <source>
        <dbReference type="SAM" id="Coils"/>
    </source>
</evidence>
<name>A0ABD3Q5G5_9STRA</name>
<dbReference type="Gene3D" id="3.40.50.300">
    <property type="entry name" value="P-loop containing nucleotide triphosphate hydrolases"/>
    <property type="match status" value="1"/>
</dbReference>
<evidence type="ECO:0000256" key="2">
    <source>
        <dbReference type="SAM" id="MobiDB-lite"/>
    </source>
</evidence>
<feature type="compositionally biased region" description="Polar residues" evidence="2">
    <location>
        <begin position="235"/>
        <end position="248"/>
    </location>
</feature>
<feature type="domain" description="Orc1-like AAA ATPase" evidence="3">
    <location>
        <begin position="380"/>
        <end position="566"/>
    </location>
</feature>
<dbReference type="Pfam" id="PF13191">
    <property type="entry name" value="AAA_16"/>
    <property type="match status" value="1"/>
</dbReference>
<dbReference type="PANTHER" id="PTHR43642">
    <property type="entry name" value="HYBRID SIGNAL TRANSDUCTION HISTIDINE KINASE G"/>
    <property type="match status" value="1"/>
</dbReference>
<accession>A0ABD3Q5G5</accession>
<dbReference type="InterPro" id="IPR041664">
    <property type="entry name" value="AAA_16"/>
</dbReference>
<evidence type="ECO:0000259" key="3">
    <source>
        <dbReference type="Pfam" id="PF13191"/>
    </source>
</evidence>
<dbReference type="InterPro" id="IPR011990">
    <property type="entry name" value="TPR-like_helical_dom_sf"/>
</dbReference>
<keyword evidence="1" id="KW-0175">Coiled coil</keyword>
<dbReference type="InterPro" id="IPR053159">
    <property type="entry name" value="Hybrid_Histidine_Kinase"/>
</dbReference>
<dbReference type="PANTHER" id="PTHR43642:SF1">
    <property type="entry name" value="HYBRID SIGNAL TRANSDUCTION HISTIDINE KINASE G"/>
    <property type="match status" value="1"/>
</dbReference>
<feature type="region of interest" description="Disordered" evidence="2">
    <location>
        <begin position="235"/>
        <end position="265"/>
    </location>
</feature>
<dbReference type="Proteomes" id="UP001516023">
    <property type="component" value="Unassembled WGS sequence"/>
</dbReference>
<dbReference type="EMBL" id="JABMIG020000074">
    <property type="protein sequence ID" value="KAL3795134.1"/>
    <property type="molecule type" value="Genomic_DNA"/>
</dbReference>
<organism evidence="4 5">
    <name type="scientific">Cyclotella cryptica</name>
    <dbReference type="NCBI Taxonomy" id="29204"/>
    <lineage>
        <taxon>Eukaryota</taxon>
        <taxon>Sar</taxon>
        <taxon>Stramenopiles</taxon>
        <taxon>Ochrophyta</taxon>
        <taxon>Bacillariophyta</taxon>
        <taxon>Coscinodiscophyceae</taxon>
        <taxon>Thalassiosirophycidae</taxon>
        <taxon>Stephanodiscales</taxon>
        <taxon>Stephanodiscaceae</taxon>
        <taxon>Cyclotella</taxon>
    </lineage>
</organism>
<dbReference type="Gene3D" id="1.25.40.10">
    <property type="entry name" value="Tetratricopeptide repeat domain"/>
    <property type="match status" value="1"/>
</dbReference>
<feature type="compositionally biased region" description="Basic and acidic residues" evidence="2">
    <location>
        <begin position="249"/>
        <end position="261"/>
    </location>
</feature>
<dbReference type="SUPFAM" id="SSF52540">
    <property type="entry name" value="P-loop containing nucleoside triphosphate hydrolases"/>
    <property type="match status" value="1"/>
</dbReference>
<feature type="coiled-coil region" evidence="1">
    <location>
        <begin position="1268"/>
        <end position="1295"/>
    </location>
</feature>
<dbReference type="SUPFAM" id="SSF48452">
    <property type="entry name" value="TPR-like"/>
    <property type="match status" value="1"/>
</dbReference>
<gene>
    <name evidence="4" type="ORF">HJC23_007362</name>
</gene>
<evidence type="ECO:0000313" key="5">
    <source>
        <dbReference type="Proteomes" id="UP001516023"/>
    </source>
</evidence>